<dbReference type="PROSITE" id="PS01162">
    <property type="entry name" value="QOR_ZETA_CRYSTAL"/>
    <property type="match status" value="1"/>
</dbReference>
<dbReference type="InterPro" id="IPR052733">
    <property type="entry name" value="Chloroplast_QOR"/>
</dbReference>
<dbReference type="RefSeq" id="WP_155171363.1">
    <property type="nucleotide sequence ID" value="NZ_BAAAFL010000005.1"/>
</dbReference>
<reference evidence="3 4" key="1">
    <citation type="submission" date="2019-02" db="EMBL/GenBank/DDBJ databases">
        <authorList>
            <person name="Goldberg S.R."/>
            <person name="Haltli B.A."/>
            <person name="Correa H."/>
            <person name="Russell K.G."/>
        </authorList>
    </citation>
    <scope>NUCLEOTIDE SEQUENCE [LARGE SCALE GENOMIC DNA]</scope>
    <source>
        <strain evidence="3 4">JCM 16186</strain>
    </source>
</reference>
<keyword evidence="1" id="KW-0812">Transmembrane</keyword>
<keyword evidence="4" id="KW-1185">Reference proteome</keyword>
<evidence type="ECO:0000313" key="3">
    <source>
        <dbReference type="EMBL" id="MTI25330.1"/>
    </source>
</evidence>
<dbReference type="Gene3D" id="3.90.180.10">
    <property type="entry name" value="Medium-chain alcohol dehydrogenases, catalytic domain"/>
    <property type="match status" value="1"/>
</dbReference>
<protein>
    <submittedName>
        <fullName evidence="3">NAD(P)-dependent alcohol dehydrogenase</fullName>
    </submittedName>
</protein>
<dbReference type="Pfam" id="PF13602">
    <property type="entry name" value="ADH_zinc_N_2"/>
    <property type="match status" value="1"/>
</dbReference>
<feature type="domain" description="Enoyl reductase (ER)" evidence="2">
    <location>
        <begin position="10"/>
        <end position="318"/>
    </location>
</feature>
<keyword evidence="1" id="KW-0472">Membrane</keyword>
<evidence type="ECO:0000259" key="2">
    <source>
        <dbReference type="SMART" id="SM00829"/>
    </source>
</evidence>
<dbReference type="EMBL" id="SMLW01000504">
    <property type="protein sequence ID" value="MTI25330.1"/>
    <property type="molecule type" value="Genomic_DNA"/>
</dbReference>
<gene>
    <name evidence="3" type="ORF">E1163_10290</name>
</gene>
<dbReference type="PANTHER" id="PTHR44013:SF1">
    <property type="entry name" value="ZINC-TYPE ALCOHOL DEHYDROGENASE-LIKE PROTEIN C16A3.02C"/>
    <property type="match status" value="1"/>
</dbReference>
<dbReference type="InterPro" id="IPR002364">
    <property type="entry name" value="Quin_OxRdtase/zeta-crystal_CS"/>
</dbReference>
<dbReference type="SMART" id="SM00829">
    <property type="entry name" value="PKS_ER"/>
    <property type="match status" value="1"/>
</dbReference>
<comment type="caution">
    <text evidence="3">The sequence shown here is derived from an EMBL/GenBank/DDBJ whole genome shotgun (WGS) entry which is preliminary data.</text>
</comment>
<organism evidence="3 4">
    <name type="scientific">Fulvivirga kasyanovii</name>
    <dbReference type="NCBI Taxonomy" id="396812"/>
    <lineage>
        <taxon>Bacteria</taxon>
        <taxon>Pseudomonadati</taxon>
        <taxon>Bacteroidota</taxon>
        <taxon>Cytophagia</taxon>
        <taxon>Cytophagales</taxon>
        <taxon>Fulvivirgaceae</taxon>
        <taxon>Fulvivirga</taxon>
    </lineage>
</organism>
<name>A0ABW9RN31_9BACT</name>
<dbReference type="CDD" id="cd08267">
    <property type="entry name" value="MDR1"/>
    <property type="match status" value="1"/>
</dbReference>
<dbReference type="SUPFAM" id="SSF50129">
    <property type="entry name" value="GroES-like"/>
    <property type="match status" value="1"/>
</dbReference>
<dbReference type="InterPro" id="IPR020843">
    <property type="entry name" value="ER"/>
</dbReference>
<accession>A0ABW9RN31</accession>
<evidence type="ECO:0000256" key="1">
    <source>
        <dbReference type="SAM" id="Phobius"/>
    </source>
</evidence>
<dbReference type="Pfam" id="PF08240">
    <property type="entry name" value="ADH_N"/>
    <property type="match status" value="1"/>
</dbReference>
<evidence type="ECO:0000313" key="4">
    <source>
        <dbReference type="Proteomes" id="UP000798808"/>
    </source>
</evidence>
<dbReference type="InterPro" id="IPR036291">
    <property type="entry name" value="NAD(P)-bd_dom_sf"/>
</dbReference>
<feature type="transmembrane region" description="Helical" evidence="1">
    <location>
        <begin position="237"/>
        <end position="258"/>
    </location>
</feature>
<dbReference type="InterPro" id="IPR013154">
    <property type="entry name" value="ADH-like_N"/>
</dbReference>
<dbReference type="PANTHER" id="PTHR44013">
    <property type="entry name" value="ZINC-TYPE ALCOHOL DEHYDROGENASE-LIKE PROTEIN C16A3.02C"/>
    <property type="match status" value="1"/>
</dbReference>
<dbReference type="InterPro" id="IPR011032">
    <property type="entry name" value="GroES-like_sf"/>
</dbReference>
<dbReference type="SUPFAM" id="SSF51735">
    <property type="entry name" value="NAD(P)-binding Rossmann-fold domains"/>
    <property type="match status" value="1"/>
</dbReference>
<sequence length="320" mass="34842">MKAIIYHQYGTPDVLKLEEVKKPSPKDEEVLIKVKATSINSWDWDLVLGKPYAYRLLFGLFKPRYNIIGSDVAGIVEAVGKNVTYFKPGDKVFGDISGTGFGAFAEYVCTHESKLAFKPTALSFEEAAAIPQAGVLALQGLRSNGGIAAGQQLLINGAGGGVGTFAIQLAKLKEAKITVVDKGEKLDFLRSLGADHVIDFLKEDYTKSGKQYDMVLDVIAKRSLADYKRSLKRGGTFVVVGGSVSMLLKIGLIAPWAVKSRKMGLLMHTPNRADLEILTAMFEKGELKPIIDKVYPLDEASEGMKYFGEGRFIGKVVLTV</sequence>
<keyword evidence="1" id="KW-1133">Transmembrane helix</keyword>
<dbReference type="Gene3D" id="3.40.50.720">
    <property type="entry name" value="NAD(P)-binding Rossmann-like Domain"/>
    <property type="match status" value="1"/>
</dbReference>
<proteinExistence type="predicted"/>
<dbReference type="Proteomes" id="UP000798808">
    <property type="component" value="Unassembled WGS sequence"/>
</dbReference>